<comment type="subcellular location">
    <subcellularLocation>
        <location evidence="1 7">Cytoplasm</location>
    </subcellularLocation>
</comment>
<dbReference type="KEGG" id="mgm:Mmc1_1555"/>
<evidence type="ECO:0000256" key="9">
    <source>
        <dbReference type="PIRSR" id="PIRSR004682-3"/>
    </source>
</evidence>
<dbReference type="InterPro" id="IPR004446">
    <property type="entry name" value="Heptose_bisP_phosphatase"/>
</dbReference>
<name>A0L7X1_MAGMM</name>
<dbReference type="GO" id="GO:0005975">
    <property type="term" value="P:carbohydrate metabolic process"/>
    <property type="evidence" value="ECO:0007669"/>
    <property type="project" value="InterPro"/>
</dbReference>
<evidence type="ECO:0000256" key="5">
    <source>
        <dbReference type="ARBA" id="ARBA00023277"/>
    </source>
</evidence>
<keyword evidence="5 7" id="KW-0119">Carbohydrate metabolism</keyword>
<feature type="active site" description="Proton donor" evidence="8">
    <location>
        <position position="9"/>
    </location>
</feature>
<dbReference type="NCBIfam" id="TIGR01656">
    <property type="entry name" value="Histidinol-ppas"/>
    <property type="match status" value="1"/>
</dbReference>
<dbReference type="GO" id="GO:0016791">
    <property type="term" value="F:phosphatase activity"/>
    <property type="evidence" value="ECO:0007669"/>
    <property type="project" value="InterPro"/>
</dbReference>
<dbReference type="Gene3D" id="3.40.50.1000">
    <property type="entry name" value="HAD superfamily/HAD-like"/>
    <property type="match status" value="1"/>
</dbReference>
<keyword evidence="3 10" id="KW-0479">Metal-binding</keyword>
<feature type="binding site" evidence="10">
    <location>
        <position position="7"/>
    </location>
    <ligand>
        <name>Mg(2+)</name>
        <dbReference type="ChEBI" id="CHEBI:18420"/>
    </ligand>
</feature>
<sequence length="183" mass="20081">MHTICLDRDGVINDDTDLYYVLQPDQLKLLPGAAQAIAALNQAQIKVVVITNQRCVGRGLLTEPLLQQIHQRLEQRLAQQGAHIDAIFYCPHDKQENCTCRKPKPGMLLQAQAQFGFDPAQTWMVGDSVTDMQAAEAAGQPCALVGTGHGQASQQQRPDLPAYADLAAFVDAYLHRRPSRPIG</sequence>
<evidence type="ECO:0000256" key="2">
    <source>
        <dbReference type="ARBA" id="ARBA00022490"/>
    </source>
</evidence>
<feature type="binding site" evidence="10">
    <location>
        <position position="100"/>
    </location>
    <ligand>
        <name>Zn(2+)</name>
        <dbReference type="ChEBI" id="CHEBI:29105"/>
    </ligand>
</feature>
<gene>
    <name evidence="11" type="ordered locus">Mmc1_1555</name>
</gene>
<feature type="binding site" evidence="10">
    <location>
        <position position="92"/>
    </location>
    <ligand>
        <name>Zn(2+)</name>
        <dbReference type="ChEBI" id="CHEBI:29105"/>
    </ligand>
</feature>
<keyword evidence="12" id="KW-1185">Reference proteome</keyword>
<feature type="binding site" evidence="10">
    <location>
        <position position="127"/>
    </location>
    <ligand>
        <name>Mg(2+)</name>
        <dbReference type="ChEBI" id="CHEBI:18420"/>
    </ligand>
</feature>
<dbReference type="EC" id="3.1.3.-" evidence="7"/>
<dbReference type="NCBIfam" id="TIGR01662">
    <property type="entry name" value="HAD-SF-IIIA"/>
    <property type="match status" value="1"/>
</dbReference>
<keyword evidence="2 7" id="KW-0963">Cytoplasm</keyword>
<organism evidence="11 12">
    <name type="scientific">Magnetococcus marinus (strain ATCC BAA-1437 / JCM 17883 / MC-1)</name>
    <dbReference type="NCBI Taxonomy" id="156889"/>
    <lineage>
        <taxon>Bacteria</taxon>
        <taxon>Pseudomonadati</taxon>
        <taxon>Pseudomonadota</taxon>
        <taxon>Magnetococcia</taxon>
        <taxon>Magnetococcales</taxon>
        <taxon>Magnetococcaceae</taxon>
        <taxon>Magnetococcus</taxon>
    </lineage>
</organism>
<comment type="cofactor">
    <cofactor evidence="10">
        <name>Zn(2+)</name>
        <dbReference type="ChEBI" id="CHEBI:29105"/>
    </cofactor>
</comment>
<evidence type="ECO:0000256" key="1">
    <source>
        <dbReference type="ARBA" id="ARBA00004496"/>
    </source>
</evidence>
<feature type="binding site" evidence="10">
    <location>
        <position position="98"/>
    </location>
    <ligand>
        <name>Zn(2+)</name>
        <dbReference type="ChEBI" id="CHEBI:29105"/>
    </ligand>
</feature>
<evidence type="ECO:0000256" key="6">
    <source>
        <dbReference type="ARBA" id="ARBA00031828"/>
    </source>
</evidence>
<dbReference type="eggNOG" id="COG0241">
    <property type="taxonomic scope" value="Bacteria"/>
</dbReference>
<feature type="site" description="Contributes to substrate recognition" evidence="9">
    <location>
        <position position="101"/>
    </location>
</feature>
<accession>A0L7X1</accession>
<keyword evidence="10" id="KW-0862">Zinc</keyword>
<evidence type="ECO:0000256" key="3">
    <source>
        <dbReference type="ARBA" id="ARBA00022723"/>
    </source>
</evidence>
<dbReference type="InterPro" id="IPR006549">
    <property type="entry name" value="HAD-SF_hydro_IIIA"/>
</dbReference>
<dbReference type="OrthoDB" id="9814110at2"/>
<dbReference type="InterPro" id="IPR023214">
    <property type="entry name" value="HAD_sf"/>
</dbReference>
<dbReference type="CDD" id="cd07503">
    <property type="entry name" value="HAD_HisB-N"/>
    <property type="match status" value="1"/>
</dbReference>
<feature type="binding site" evidence="10">
    <location>
        <position position="9"/>
    </location>
    <ligand>
        <name>Mg(2+)</name>
        <dbReference type="ChEBI" id="CHEBI:18420"/>
    </ligand>
</feature>
<dbReference type="PIRSF" id="PIRSF004682">
    <property type="entry name" value="GmhB"/>
    <property type="match status" value="1"/>
</dbReference>
<reference evidence="11 12" key="2">
    <citation type="journal article" date="2012" name="Int. J. Syst. Evol. Microbiol.">
        <title>Magnetococcus marinus gen. nov., sp. nov., a marine, magnetotactic bacterium that represents a novel lineage (Magnetococcaceae fam. nov.; Magnetococcales ord. nov.) at the base of the Alphaproteobacteria.</title>
        <authorList>
            <person name="Bazylinski D.A."/>
            <person name="Williams T.J."/>
            <person name="Lefevre C.T."/>
            <person name="Berg R.J."/>
            <person name="Zhang C.L."/>
            <person name="Bowser S.S."/>
            <person name="Dean A.J."/>
            <person name="Beveridge T.J."/>
        </authorList>
    </citation>
    <scope>NUCLEOTIDE SEQUENCE [LARGE SCALE GENOMIC DNA]</scope>
    <source>
        <strain evidence="12">ATCC BAA-1437 / JCM 17883 / MC-1</strain>
    </source>
</reference>
<evidence type="ECO:0000256" key="4">
    <source>
        <dbReference type="ARBA" id="ARBA00022801"/>
    </source>
</evidence>
<dbReference type="InterPro" id="IPR006439">
    <property type="entry name" value="HAD-SF_hydro_IA"/>
</dbReference>
<evidence type="ECO:0000256" key="10">
    <source>
        <dbReference type="PIRSR" id="PIRSR004682-4"/>
    </source>
</evidence>
<dbReference type="AlphaFoldDB" id="A0L7X1"/>
<dbReference type="InterPro" id="IPR006543">
    <property type="entry name" value="Histidinol-phos"/>
</dbReference>
<dbReference type="EMBL" id="CP000471">
    <property type="protein sequence ID" value="ABK44064.1"/>
    <property type="molecule type" value="Genomic_DNA"/>
</dbReference>
<reference evidence="12" key="1">
    <citation type="journal article" date="2009" name="Appl. Environ. Microbiol.">
        <title>Complete genome sequence of the chemolithoautotrophic marine magnetotactic coccus strain MC-1.</title>
        <authorList>
            <person name="Schubbe S."/>
            <person name="Williams T.J."/>
            <person name="Xie G."/>
            <person name="Kiss H.E."/>
            <person name="Brettin T.S."/>
            <person name="Martinez D."/>
            <person name="Ross C.A."/>
            <person name="Schuler D."/>
            <person name="Cox B.L."/>
            <person name="Nealson K.H."/>
            <person name="Bazylinski D.A."/>
        </authorList>
    </citation>
    <scope>NUCLEOTIDE SEQUENCE [LARGE SCALE GENOMIC DNA]</scope>
    <source>
        <strain evidence="12">ATCC BAA-1437 / JCM 17883 / MC-1</strain>
    </source>
</reference>
<dbReference type="PANTHER" id="PTHR42891">
    <property type="entry name" value="D-GLYCERO-BETA-D-MANNO-HEPTOSE-1,7-BISPHOSPHATE 7-PHOSPHATASE"/>
    <property type="match status" value="1"/>
</dbReference>
<feature type="site" description="Stabilizes the phosphoryl group" evidence="9">
    <location>
        <position position="51"/>
    </location>
</feature>
<dbReference type="Proteomes" id="UP000002586">
    <property type="component" value="Chromosome"/>
</dbReference>
<evidence type="ECO:0000256" key="7">
    <source>
        <dbReference type="PIRNR" id="PIRNR004682"/>
    </source>
</evidence>
<keyword evidence="4 7" id="KW-0378">Hydrolase</keyword>
<comment type="similarity">
    <text evidence="7">Belongs to the gmhB family.</text>
</comment>
<dbReference type="HOGENOM" id="CLU_085077_2_1_5"/>
<evidence type="ECO:0000313" key="12">
    <source>
        <dbReference type="Proteomes" id="UP000002586"/>
    </source>
</evidence>
<dbReference type="GO" id="GO:0046872">
    <property type="term" value="F:metal ion binding"/>
    <property type="evidence" value="ECO:0007669"/>
    <property type="project" value="UniProtKB-KW"/>
</dbReference>
<dbReference type="Pfam" id="PF00702">
    <property type="entry name" value="Hydrolase"/>
    <property type="match status" value="1"/>
</dbReference>
<keyword evidence="10" id="KW-0460">Magnesium</keyword>
<evidence type="ECO:0000313" key="11">
    <source>
        <dbReference type="EMBL" id="ABK44064.1"/>
    </source>
</evidence>
<proteinExistence type="inferred from homology"/>
<comment type="cofactor">
    <cofactor evidence="10">
        <name>Mg(2+)</name>
        <dbReference type="ChEBI" id="CHEBI:18420"/>
    </cofactor>
</comment>
<evidence type="ECO:0000256" key="8">
    <source>
        <dbReference type="PIRSR" id="PIRSR004682-1"/>
    </source>
</evidence>
<dbReference type="PANTHER" id="PTHR42891:SF1">
    <property type="entry name" value="D-GLYCERO-BETA-D-MANNO-HEPTOSE-1,7-BISPHOSPHATE 7-PHOSPHATASE"/>
    <property type="match status" value="1"/>
</dbReference>
<feature type="active site" description="Nucleophile" evidence="8">
    <location>
        <position position="7"/>
    </location>
</feature>
<dbReference type="GO" id="GO:0005737">
    <property type="term" value="C:cytoplasm"/>
    <property type="evidence" value="ECO:0007669"/>
    <property type="project" value="UniProtKB-SubCell"/>
</dbReference>
<feature type="site" description="Stabilizes the phosphoryl group" evidence="9">
    <location>
        <position position="102"/>
    </location>
</feature>
<dbReference type="SUPFAM" id="SSF56784">
    <property type="entry name" value="HAD-like"/>
    <property type="match status" value="1"/>
</dbReference>
<dbReference type="RefSeq" id="WP_011713214.1">
    <property type="nucleotide sequence ID" value="NC_008576.1"/>
</dbReference>
<dbReference type="NCBIfam" id="NF006506">
    <property type="entry name" value="PRK08942.1"/>
    <property type="match status" value="1"/>
</dbReference>
<dbReference type="NCBIfam" id="TIGR01549">
    <property type="entry name" value="HAD-SF-IA-v1"/>
    <property type="match status" value="1"/>
</dbReference>
<dbReference type="STRING" id="156889.Mmc1_1555"/>
<dbReference type="InterPro" id="IPR036412">
    <property type="entry name" value="HAD-like_sf"/>
</dbReference>
<feature type="binding site" evidence="10">
    <location>
        <position position="90"/>
    </location>
    <ligand>
        <name>Zn(2+)</name>
        <dbReference type="ChEBI" id="CHEBI:29105"/>
    </ligand>
</feature>
<protein>
    <recommendedName>
        <fullName evidence="6 7">D,D-heptose 1,7-bisphosphate phosphatase</fullName>
        <ecNumber evidence="7">3.1.3.-</ecNumber>
    </recommendedName>
</protein>